<feature type="compositionally biased region" description="Low complexity" evidence="7">
    <location>
        <begin position="1922"/>
        <end position="1931"/>
    </location>
</feature>
<dbReference type="GO" id="GO:0048188">
    <property type="term" value="C:Set1C/COMPASS complex"/>
    <property type="evidence" value="ECO:0007669"/>
    <property type="project" value="InterPro"/>
</dbReference>
<feature type="region of interest" description="Disordered" evidence="7">
    <location>
        <begin position="1766"/>
        <end position="1839"/>
    </location>
</feature>
<dbReference type="InterPro" id="IPR011011">
    <property type="entry name" value="Znf_FYVE_PHD"/>
</dbReference>
<keyword evidence="3 6" id="KW-0863">Zinc-finger</keyword>
<dbReference type="InterPro" id="IPR037869">
    <property type="entry name" value="Spp1/CFP1"/>
</dbReference>
<feature type="compositionally biased region" description="Basic residues" evidence="7">
    <location>
        <begin position="1774"/>
        <end position="1787"/>
    </location>
</feature>
<feature type="compositionally biased region" description="Low complexity" evidence="7">
    <location>
        <begin position="56"/>
        <end position="67"/>
    </location>
</feature>
<comment type="subcellular location">
    <subcellularLocation>
        <location evidence="1">Nucleus</location>
    </subcellularLocation>
</comment>
<evidence type="ECO:0000256" key="1">
    <source>
        <dbReference type="ARBA" id="ARBA00004123"/>
    </source>
</evidence>
<feature type="region of interest" description="Disordered" evidence="7">
    <location>
        <begin position="660"/>
        <end position="751"/>
    </location>
</feature>
<evidence type="ECO:0000256" key="2">
    <source>
        <dbReference type="ARBA" id="ARBA00022723"/>
    </source>
</evidence>
<sequence>MLGSDSGSSDLSEASSLSSDNSSGSEADTKHTSHQQQRPPKKNRVVLPHPHPSAPAVPSISPSTAAPLSRPGPSTLQQPYPYAPQGPSRQLQPKYHSSSSSSGSDSGSGSGNSSGEDSTDLDDDGNHGQGKRPPQHIRASNKYPSKAALLQQQQSRKDATAKKPKHEKNAPISLSDSLPVYSQEIMDGSMMATAAARNGATVSSRGRGRGRGRASLAGHGSRKHDTSGATVIDFDAYSPPPEDLVPPPTLVQHVRHVQHVQPLQSIQHIQPIQPIQTVQPVQPVQHIRPAQPIQPVQHIPVPAPAVAIAPAPIAPAQARKKKDPPTERPVAKGVKSGSGSKPKAGAKKVGRPKMVSKDVYCICRGPYDGVEFMIACDRCEEWFHGRCIGMKPQEAKKSNHYYCDTCQRIRRMFGVASVPQEPMNPPNPKAPRKKSADKRAEKQSKKAEESLPKLKLKTSPGTAQAHNSGSSYYPVDNMSAGGVHSASNVYRASEAAQVQAQQSFPVKQTNLHPIKAPKSKPTVVYQDRPATNVAHLGQTFNPIIQATPVPPPYNGNSAPGRPFSSIPAVYDDDEDEDVCPVCEDQCTCNNDGDMGMASVPVSTRATPEVSEAHSMSAIKVPFQPNLGSVAASLYNHPEPMDHPSIDIEDDDDEVYSDDAFQVSQKNPMVTPTSQRRPSILQRSGKGMGKMPSLMQSSKKTHHSHRSQGKSLKSSKASKHMYKHSRASSGSGDSDSFSEDDEKGGAISGSRRYSYVSDENDFGLQAARYGSDSDNIIAGDDLLSMDSTSSLSEFEDEATQDPAEQSSLMQGGDHHLPRETQANRLTSGKGYSKFRAVVPTDESSALVIKPVVVTKKRGPGRPKKPKVPLVVSREDEHALYTPAVISRKVAEPSSQKRGSTKTARSSKTKVEFPFIAYDPDVAEDVKSLNTAEHAGDDETVDALESVTPIPDLTATTVFGDEDIFGDGDLSDELSGDLSDIMSEDLDDLSDDGLGFTSTDAEDDTSNGSSPREFNYSEMEEQDESLVDSDSSINSVTSEESDSSDPDTESDIEPHFQEYSEQDELSGHEGSEDLIDDEELMRLEEQERLYLAKAQLLHDVFSEDDSDPGRNPFESSEDEDDDGDDERSFEGEEGMYSDEFYEDDYYEDEYDDMDENAILEQLQGTQAEMQALLMIPPEQQEQLLLLQHYAEIHRLQQEQLQQKAQELGQPISDQAQSHLSPDDSQISGILSAAGLLPQFDVNVPDLDAVSEQLAASLANSLASSMAEKIASGQPENTPLFPTAMQDIGQIGHMDATTVDAAIASDGSGLPTTILNVSPVSPESVTPEASIAIWNVPLPSSPSSVNTTSASIPTPANTPTPPGTTAAVSPSLPSTSEDGHSQHASDSSSELSIAIGTQDSADSLTSSLDRSPTKIQSLPNSPSYKPLTSVVPTPVIGGRQMQPILPKLGPGETTADGILAQTRLQTGDPSVFKEAAQRALGSLQSGNSAKRTLPQENAPTGDSTDDASPSMHSAEFRKRKGDEQKADEVVLVNGKRRRLSTAPVKSHLKAESATESHDTFPAFSSEITESLAALINSTAASSLSVTPSAKDFSTTSASISPTISSAAEMNVLSSTIATASAGMTVADYDFSKASMPFIDPAARIIASSSMQMPQHANPLRGRKFSLKGKEPRHSEAAVLPMDDLLDTSALYGRSSSRSPSPGRGAGEGDRDSEISQSMKDLNRWERVPIGTFRRSRRPSSSYVGLQGALKFGNVTMPTTLLADHQQHQQQLAQESHRLHRRTAGVRKHRSSSSASDIMSSIHRSEGRGEGSNTHRSILDRQLQGHHRARAATVSSTTQTPPSVHAGMLMEDLAGFGSPDAAHRALGTKFPMQRSQSSLGSLEGSLMRHPGPSHPLTGEPMRRRRRAGSNLSHAQRPGVRLARSNSSSGHSQQHGALGATGLDMALHHAAGLGIGMAGLAGSGVSHSKASIHPNISIQTSGLQDLMTDSSQLPSSACPTPLHSPLFSATNASGTVHHHGSGEPVVSGAQPGKMIGLGGRDNIVSHLDLDIGMEMEGFEERLATKPKDAEEKPLVKLESSNLSSQPEDEDVDVDIEDEDGEASLKAVLLNATF</sequence>
<feature type="compositionally biased region" description="Low complexity" evidence="7">
    <location>
        <begin position="1689"/>
        <end position="1699"/>
    </location>
</feature>
<feature type="compositionally biased region" description="Polar residues" evidence="7">
    <location>
        <begin position="459"/>
        <end position="470"/>
    </location>
</feature>
<dbReference type="Gene3D" id="3.30.40.10">
    <property type="entry name" value="Zinc/RING finger domain, C3HC4 (zinc finger)"/>
    <property type="match status" value="1"/>
</dbReference>
<feature type="compositionally biased region" description="Polar residues" evidence="7">
    <location>
        <begin position="1381"/>
        <end position="1420"/>
    </location>
</feature>
<feature type="compositionally biased region" description="Basic and acidic residues" evidence="7">
    <location>
        <begin position="2058"/>
        <end position="2070"/>
    </location>
</feature>
<keyword evidence="10" id="KW-1185">Reference proteome</keyword>
<feature type="compositionally biased region" description="Basic and acidic residues" evidence="7">
    <location>
        <begin position="437"/>
        <end position="452"/>
    </location>
</feature>
<evidence type="ECO:0000313" key="10">
    <source>
        <dbReference type="Proteomes" id="UP000723463"/>
    </source>
</evidence>
<feature type="region of interest" description="Disordered" evidence="7">
    <location>
        <begin position="197"/>
        <end position="233"/>
    </location>
</feature>
<feature type="compositionally biased region" description="Low complexity" evidence="7">
    <location>
        <begin position="1829"/>
        <end position="1839"/>
    </location>
</feature>
<dbReference type="GO" id="GO:0045893">
    <property type="term" value="P:positive regulation of DNA-templated transcription"/>
    <property type="evidence" value="ECO:0007669"/>
    <property type="project" value="TreeGrafter"/>
</dbReference>
<dbReference type="EMBL" id="JAAAXW010000194">
    <property type="protein sequence ID" value="KAF9540601.1"/>
    <property type="molecule type" value="Genomic_DNA"/>
</dbReference>
<feature type="compositionally biased region" description="Low complexity" evidence="7">
    <location>
        <begin position="331"/>
        <end position="343"/>
    </location>
</feature>
<protein>
    <recommendedName>
        <fullName evidence="8">PHD-type domain-containing protein</fullName>
    </recommendedName>
</protein>
<feature type="compositionally biased region" description="Basic residues" evidence="7">
    <location>
        <begin position="698"/>
        <end position="707"/>
    </location>
</feature>
<feature type="compositionally biased region" description="Low complexity" evidence="7">
    <location>
        <begin position="1871"/>
        <end position="1881"/>
    </location>
</feature>
<dbReference type="InterPro" id="IPR019786">
    <property type="entry name" value="Zinc_finger_PHD-type_CS"/>
</dbReference>
<dbReference type="PROSITE" id="PS01359">
    <property type="entry name" value="ZF_PHD_1"/>
    <property type="match status" value="1"/>
</dbReference>
<feature type="compositionally biased region" description="Acidic residues" evidence="7">
    <location>
        <begin position="1037"/>
        <end position="1049"/>
    </location>
</feature>
<feature type="region of interest" description="Disordered" evidence="7">
    <location>
        <begin position="1"/>
        <end position="175"/>
    </location>
</feature>
<feature type="compositionally biased region" description="Acidic residues" evidence="7">
    <location>
        <begin position="958"/>
        <end position="973"/>
    </location>
</feature>
<dbReference type="Proteomes" id="UP000723463">
    <property type="component" value="Unassembled WGS sequence"/>
</dbReference>
<feature type="compositionally biased region" description="Acidic residues" evidence="7">
    <location>
        <begin position="980"/>
        <end position="989"/>
    </location>
</feature>
<keyword evidence="4" id="KW-0862">Zinc</keyword>
<dbReference type="InterPro" id="IPR001965">
    <property type="entry name" value="Znf_PHD"/>
</dbReference>
<feature type="domain" description="PHD-type" evidence="8">
    <location>
        <begin position="358"/>
        <end position="409"/>
    </location>
</feature>
<feature type="region of interest" description="Disordered" evidence="7">
    <location>
        <begin position="885"/>
        <end position="905"/>
    </location>
</feature>
<feature type="compositionally biased region" description="Basic and acidic residues" evidence="7">
    <location>
        <begin position="1511"/>
        <end position="1523"/>
    </location>
</feature>
<gene>
    <name evidence="9" type="ORF">EC957_003943</name>
</gene>
<feature type="compositionally biased region" description="Acidic residues" evidence="7">
    <location>
        <begin position="1113"/>
        <end position="1138"/>
    </location>
</feature>
<feature type="compositionally biased region" description="Basic residues" evidence="7">
    <location>
        <begin position="715"/>
        <end position="725"/>
    </location>
</feature>
<feature type="compositionally biased region" description="Polar residues" evidence="7">
    <location>
        <begin position="661"/>
        <end position="676"/>
    </location>
</feature>
<feature type="region of interest" description="Disordered" evidence="7">
    <location>
        <begin position="1479"/>
        <end position="1523"/>
    </location>
</feature>
<proteinExistence type="predicted"/>
<feature type="region of interest" description="Disordered" evidence="7">
    <location>
        <begin position="2058"/>
        <end position="2087"/>
    </location>
</feature>
<feature type="region of interest" description="Disordered" evidence="7">
    <location>
        <begin position="417"/>
        <end position="470"/>
    </location>
</feature>
<dbReference type="InterPro" id="IPR019787">
    <property type="entry name" value="Znf_PHD-finger"/>
</dbReference>
<feature type="compositionally biased region" description="Polar residues" evidence="7">
    <location>
        <begin position="1479"/>
        <end position="1508"/>
    </location>
</feature>
<name>A0A9P6F221_9FUNG</name>
<evidence type="ECO:0000256" key="3">
    <source>
        <dbReference type="ARBA" id="ARBA00022771"/>
    </source>
</evidence>
<dbReference type="Pfam" id="PF00628">
    <property type="entry name" value="PHD"/>
    <property type="match status" value="1"/>
</dbReference>
<feature type="region of interest" description="Disordered" evidence="7">
    <location>
        <begin position="315"/>
        <end position="350"/>
    </location>
</feature>
<keyword evidence="2" id="KW-0479">Metal-binding</keyword>
<feature type="region of interest" description="Disordered" evidence="7">
    <location>
        <begin position="1099"/>
        <end position="1138"/>
    </location>
</feature>
<feature type="compositionally biased region" description="Low complexity" evidence="7">
    <location>
        <begin position="1339"/>
        <end position="1352"/>
    </location>
</feature>
<dbReference type="PANTHER" id="PTHR46174">
    <property type="entry name" value="CXXC-TYPE ZINC FINGER PROTEIN 1"/>
    <property type="match status" value="1"/>
</dbReference>
<evidence type="ECO:0000256" key="6">
    <source>
        <dbReference type="PROSITE-ProRule" id="PRU00146"/>
    </source>
</evidence>
<evidence type="ECO:0000313" key="9">
    <source>
        <dbReference type="EMBL" id="KAF9540601.1"/>
    </source>
</evidence>
<evidence type="ECO:0000256" key="4">
    <source>
        <dbReference type="ARBA" id="ARBA00022833"/>
    </source>
</evidence>
<feature type="region of interest" description="Disordered" evidence="7">
    <location>
        <begin position="788"/>
        <end position="824"/>
    </location>
</feature>
<comment type="caution">
    <text evidence="9">The sequence shown here is derived from an EMBL/GenBank/DDBJ whole genome shotgun (WGS) entry which is preliminary data.</text>
</comment>
<dbReference type="GO" id="GO:0008270">
    <property type="term" value="F:zinc ion binding"/>
    <property type="evidence" value="ECO:0007669"/>
    <property type="project" value="UniProtKB-KW"/>
</dbReference>
<feature type="region of interest" description="Disordered" evidence="7">
    <location>
        <begin position="944"/>
        <end position="1077"/>
    </location>
</feature>
<dbReference type="SMART" id="SM00249">
    <property type="entry name" value="PHD"/>
    <property type="match status" value="1"/>
</dbReference>
<feature type="compositionally biased region" description="Acidic residues" evidence="7">
    <location>
        <begin position="1016"/>
        <end position="1025"/>
    </location>
</feature>
<accession>A0A9P6F221</accession>
<keyword evidence="5" id="KW-0539">Nucleus</keyword>
<organism evidence="9 10">
    <name type="scientific">Mortierella hygrophila</name>
    <dbReference type="NCBI Taxonomy" id="979708"/>
    <lineage>
        <taxon>Eukaryota</taxon>
        <taxon>Fungi</taxon>
        <taxon>Fungi incertae sedis</taxon>
        <taxon>Mucoromycota</taxon>
        <taxon>Mortierellomycotina</taxon>
        <taxon>Mortierellomycetes</taxon>
        <taxon>Mortierellales</taxon>
        <taxon>Mortierellaceae</taxon>
        <taxon>Mortierella</taxon>
    </lineage>
</organism>
<feature type="compositionally biased region" description="Low complexity" evidence="7">
    <location>
        <begin position="1026"/>
        <end position="1036"/>
    </location>
</feature>
<feature type="compositionally biased region" description="Polar residues" evidence="7">
    <location>
        <begin position="891"/>
        <end position="904"/>
    </location>
</feature>
<dbReference type="PROSITE" id="PS50016">
    <property type="entry name" value="ZF_PHD_2"/>
    <property type="match status" value="1"/>
</dbReference>
<dbReference type="InterPro" id="IPR013083">
    <property type="entry name" value="Znf_RING/FYVE/PHD"/>
</dbReference>
<reference evidence="9" key="1">
    <citation type="journal article" date="2020" name="Fungal Divers.">
        <title>Resolving the Mortierellaceae phylogeny through synthesis of multi-gene phylogenetics and phylogenomics.</title>
        <authorList>
            <person name="Vandepol N."/>
            <person name="Liber J."/>
            <person name="Desiro A."/>
            <person name="Na H."/>
            <person name="Kennedy M."/>
            <person name="Barry K."/>
            <person name="Grigoriev I.V."/>
            <person name="Miller A.N."/>
            <person name="O'Donnell K."/>
            <person name="Stajich J.E."/>
            <person name="Bonito G."/>
        </authorList>
    </citation>
    <scope>NUCLEOTIDE SEQUENCE</scope>
    <source>
        <strain evidence="9">NRRL 2591</strain>
    </source>
</reference>
<evidence type="ECO:0000256" key="7">
    <source>
        <dbReference type="SAM" id="MobiDB-lite"/>
    </source>
</evidence>
<dbReference type="CDD" id="cd15560">
    <property type="entry name" value="PHD2_3_BPTF"/>
    <property type="match status" value="1"/>
</dbReference>
<evidence type="ECO:0000259" key="8">
    <source>
        <dbReference type="PROSITE" id="PS50016"/>
    </source>
</evidence>
<feature type="region of interest" description="Disordered" evidence="7">
    <location>
        <begin position="1869"/>
        <end position="1932"/>
    </location>
</feature>
<dbReference type="PANTHER" id="PTHR46174:SF1">
    <property type="entry name" value="CXXC-TYPE ZINC FINGER PROTEIN 1"/>
    <property type="match status" value="1"/>
</dbReference>
<feature type="region of interest" description="Disordered" evidence="7">
    <location>
        <begin position="1339"/>
        <end position="1428"/>
    </location>
</feature>
<evidence type="ECO:0000256" key="5">
    <source>
        <dbReference type="ARBA" id="ARBA00023242"/>
    </source>
</evidence>
<dbReference type="SUPFAM" id="SSF57903">
    <property type="entry name" value="FYVE/PHD zinc finger"/>
    <property type="match status" value="1"/>
</dbReference>
<feature type="compositionally biased region" description="Low complexity" evidence="7">
    <location>
        <begin position="1788"/>
        <end position="1798"/>
    </location>
</feature>
<feature type="region of interest" description="Disordered" evidence="7">
    <location>
        <begin position="1648"/>
        <end position="1717"/>
    </location>
</feature>
<feature type="compositionally biased region" description="Low complexity" evidence="7">
    <location>
        <begin position="1"/>
        <end position="25"/>
    </location>
</feature>